<dbReference type="STRING" id="694573.A0A194V7C8"/>
<dbReference type="AlphaFoldDB" id="A0A194V7C8"/>
<proteinExistence type="predicted"/>
<evidence type="ECO:0000313" key="15">
    <source>
        <dbReference type="Proteomes" id="UP000078576"/>
    </source>
</evidence>
<evidence type="ECO:0000256" key="1">
    <source>
        <dbReference type="ARBA" id="ARBA00004123"/>
    </source>
</evidence>
<dbReference type="PANTHER" id="PTHR31845:SF10">
    <property type="entry name" value="ZN(II)2CYS6 TRANSCRIPTION FACTOR (EUROFUNG)"/>
    <property type="match status" value="1"/>
</dbReference>
<dbReference type="Proteomes" id="UP000078576">
    <property type="component" value="Unassembled WGS sequence"/>
</dbReference>
<organism evidence="14 15">
    <name type="scientific">Cytospora mali</name>
    <name type="common">Apple Valsa canker fungus</name>
    <name type="synonym">Valsa mali</name>
    <dbReference type="NCBI Taxonomy" id="578113"/>
    <lineage>
        <taxon>Eukaryota</taxon>
        <taxon>Fungi</taxon>
        <taxon>Dikarya</taxon>
        <taxon>Ascomycota</taxon>
        <taxon>Pezizomycotina</taxon>
        <taxon>Sordariomycetes</taxon>
        <taxon>Sordariomycetidae</taxon>
        <taxon>Diaporthales</taxon>
        <taxon>Cytosporaceae</taxon>
        <taxon>Cytospora</taxon>
    </lineage>
</organism>
<keyword evidence="9" id="KW-0238">DNA-binding</keyword>
<evidence type="ECO:0000256" key="10">
    <source>
        <dbReference type="ARBA" id="ARBA00023136"/>
    </source>
</evidence>
<dbReference type="InterPro" id="IPR051089">
    <property type="entry name" value="prtT"/>
</dbReference>
<feature type="domain" description="Fringe-like glycosyltransferase" evidence="13">
    <location>
        <begin position="200"/>
        <end position="263"/>
    </location>
</feature>
<dbReference type="Gene3D" id="3.90.550.50">
    <property type="match status" value="1"/>
</dbReference>
<evidence type="ECO:0000256" key="12">
    <source>
        <dbReference type="ARBA" id="ARBA00023242"/>
    </source>
</evidence>
<comment type="subcellular location">
    <subcellularLocation>
        <location evidence="2">Membrane</location>
        <topology evidence="2">Single-pass type II membrane protein</topology>
    </subcellularLocation>
    <subcellularLocation>
        <location evidence="1">Nucleus</location>
    </subcellularLocation>
</comment>
<evidence type="ECO:0000256" key="2">
    <source>
        <dbReference type="ARBA" id="ARBA00004606"/>
    </source>
</evidence>
<gene>
    <name evidence="14" type="ORF">VP1G_07056</name>
</gene>
<dbReference type="GO" id="GO:0016757">
    <property type="term" value="F:glycosyltransferase activity"/>
    <property type="evidence" value="ECO:0007669"/>
    <property type="project" value="UniProtKB-KW"/>
</dbReference>
<evidence type="ECO:0000256" key="7">
    <source>
        <dbReference type="ARBA" id="ARBA00022989"/>
    </source>
</evidence>
<dbReference type="PANTHER" id="PTHR31845">
    <property type="entry name" value="FINGER DOMAIN PROTEIN, PUTATIVE-RELATED"/>
    <property type="match status" value="1"/>
</dbReference>
<dbReference type="CDD" id="cd12148">
    <property type="entry name" value="fungal_TF_MHR"/>
    <property type="match status" value="1"/>
</dbReference>
<keyword evidence="11" id="KW-0804">Transcription</keyword>
<keyword evidence="12" id="KW-0539">Nucleus</keyword>
<keyword evidence="5" id="KW-0812">Transmembrane</keyword>
<name>A0A194V7C8_CYTMA</name>
<dbReference type="EMBL" id="KN714737">
    <property type="protein sequence ID" value="KUI59835.1"/>
    <property type="molecule type" value="Genomic_DNA"/>
</dbReference>
<protein>
    <recommendedName>
        <fullName evidence="13">Fringe-like glycosyltransferase domain-containing protein</fullName>
    </recommendedName>
</protein>
<evidence type="ECO:0000256" key="3">
    <source>
        <dbReference type="ARBA" id="ARBA00022676"/>
    </source>
</evidence>
<evidence type="ECO:0000256" key="11">
    <source>
        <dbReference type="ARBA" id="ARBA00023163"/>
    </source>
</evidence>
<keyword evidence="6" id="KW-0735">Signal-anchor</keyword>
<keyword evidence="15" id="KW-1185">Reference proteome</keyword>
<evidence type="ECO:0000256" key="6">
    <source>
        <dbReference type="ARBA" id="ARBA00022968"/>
    </source>
</evidence>
<evidence type="ECO:0000313" key="14">
    <source>
        <dbReference type="EMBL" id="KUI59835.1"/>
    </source>
</evidence>
<keyword evidence="7" id="KW-1133">Transmembrane helix</keyword>
<dbReference type="GO" id="GO:0016020">
    <property type="term" value="C:membrane"/>
    <property type="evidence" value="ECO:0007669"/>
    <property type="project" value="UniProtKB-SubCell"/>
</dbReference>
<dbReference type="Pfam" id="PF02434">
    <property type="entry name" value="Fringe"/>
    <property type="match status" value="1"/>
</dbReference>
<keyword evidence="10" id="KW-0472">Membrane</keyword>
<evidence type="ECO:0000256" key="4">
    <source>
        <dbReference type="ARBA" id="ARBA00022679"/>
    </source>
</evidence>
<accession>A0A194V7C8</accession>
<dbReference type="GO" id="GO:0005634">
    <property type="term" value="C:nucleus"/>
    <property type="evidence" value="ECO:0007669"/>
    <property type="project" value="UniProtKB-SubCell"/>
</dbReference>
<evidence type="ECO:0000256" key="5">
    <source>
        <dbReference type="ARBA" id="ARBA00022692"/>
    </source>
</evidence>
<sequence>MLLRWRRLWRSLLNLRLVASFALGSLFLWATLPYDNAIRLSVRFNTQRLLKLATGPFINERWLYEEPTFPVDWAHDVAIILKTGYGTQERALAWFEALPMEINPESVLVVGDFNLELKVGGEMPMGVKVHDVVAGVLERRPCSRYKSENPPCPRVEKYRNLRAAISAGADELARNLSGSFGWELDAVKFLPALELAYRSMPRKKWFILLDDDTYLIQPSLNALLGHFDPSIPYYIGNAVGDYRQRFAHGGSSITLSRATMHKLFAGRNHRALATARRASATEVWGDRLLADALLRLGIHIEEGTGRFFNGERPWASRLRSDRFCVPVSTFHRLTAEEMKGVGRVFRKAVDSVLWVDLWDIFHGPSFATYEVTPLRREWDHVGRLDEHTVTLAGVKAALGCSRLYDAERLLVEYREYMEPLFPFVVIPGAMSSDQLRREKPMLWKAVMMQAMYMDPSRQVPLGNELLNDIVTACFLKPNKSFDLLQALEVLVACRLHVKLQSFQMTNMLFLMRSMCVSLGFSESQNAMKQQEHNSTSLEQMRTFAGVYYLVTMVFTTNKKPDAFMNTSYLEACCRVLKEKMEYPTDELAVYLIRTQQLSQSISMTLAFRSTSLPLSIIVKGFREQIDQLRRSMPQSIKDYAAIKTQLHISEILLYEVGLNEELSASLPFTERLELLWECLKATRSMLEARFEKSKDDRPRQTYLSTFDFTYAMLTCLKLSTINIPGWDIRLARKELDFDEFLDKQIQDLKDFVAKRSKAIKRTGGANTKMLLGDLDQFECMYKKLEKLRISLKAELAATIPPEGASETAQVGFADPGMDSATELGPPDMVFPSDSFPEDLIQGLDGSFWQDVCWVNEWDPGFGALMGWEASWICPERRL</sequence>
<keyword evidence="3" id="KW-0328">Glycosyltransferase</keyword>
<reference evidence="15" key="1">
    <citation type="submission" date="2014-12" db="EMBL/GenBank/DDBJ databases">
        <title>Genome Sequence of Valsa Canker Pathogens Uncovers a Specific Adaption of Colonization on Woody Bark.</title>
        <authorList>
            <person name="Yin Z."/>
            <person name="Liu H."/>
            <person name="Gao X."/>
            <person name="Li Z."/>
            <person name="Song N."/>
            <person name="Ke X."/>
            <person name="Dai Q."/>
            <person name="Wu Y."/>
            <person name="Sun Y."/>
            <person name="Xu J.-R."/>
            <person name="Kang Z.K."/>
            <person name="Wang L."/>
            <person name="Huang L."/>
        </authorList>
    </citation>
    <scope>NUCLEOTIDE SEQUENCE [LARGE SCALE GENOMIC DNA]</scope>
    <source>
        <strain evidence="15">SXYL134</strain>
    </source>
</reference>
<dbReference type="InterPro" id="IPR003378">
    <property type="entry name" value="Fringe-like_glycosylTrfase"/>
</dbReference>
<keyword evidence="8" id="KW-0805">Transcription regulation</keyword>
<evidence type="ECO:0000259" key="13">
    <source>
        <dbReference type="Pfam" id="PF02434"/>
    </source>
</evidence>
<dbReference type="OrthoDB" id="1600564at2759"/>
<dbReference type="GO" id="GO:0000976">
    <property type="term" value="F:transcription cis-regulatory region binding"/>
    <property type="evidence" value="ECO:0007669"/>
    <property type="project" value="TreeGrafter"/>
</dbReference>
<keyword evidence="4" id="KW-0808">Transferase</keyword>
<evidence type="ECO:0000256" key="9">
    <source>
        <dbReference type="ARBA" id="ARBA00023125"/>
    </source>
</evidence>
<dbReference type="GO" id="GO:0000981">
    <property type="term" value="F:DNA-binding transcription factor activity, RNA polymerase II-specific"/>
    <property type="evidence" value="ECO:0007669"/>
    <property type="project" value="TreeGrafter"/>
</dbReference>
<evidence type="ECO:0000256" key="8">
    <source>
        <dbReference type="ARBA" id="ARBA00023015"/>
    </source>
</evidence>